<feature type="transmembrane region" description="Helical" evidence="9">
    <location>
        <begin position="555"/>
        <end position="578"/>
    </location>
</feature>
<dbReference type="PANTHER" id="PTHR22601">
    <property type="entry name" value="ISP4 LIKE PROTEIN"/>
    <property type="match status" value="1"/>
</dbReference>
<feature type="transmembrane region" description="Helical" evidence="9">
    <location>
        <begin position="471"/>
        <end position="491"/>
    </location>
</feature>
<evidence type="ECO:0008006" key="12">
    <source>
        <dbReference type="Google" id="ProtNLM"/>
    </source>
</evidence>
<keyword evidence="6" id="KW-0653">Protein transport</keyword>
<keyword evidence="11" id="KW-1185">Reference proteome</keyword>
<evidence type="ECO:0000256" key="1">
    <source>
        <dbReference type="ARBA" id="ARBA00004141"/>
    </source>
</evidence>
<evidence type="ECO:0000313" key="10">
    <source>
        <dbReference type="EMBL" id="WFD15924.1"/>
    </source>
</evidence>
<dbReference type="GO" id="GO:0035673">
    <property type="term" value="F:oligopeptide transmembrane transporter activity"/>
    <property type="evidence" value="ECO:0007669"/>
    <property type="project" value="InterPro"/>
</dbReference>
<evidence type="ECO:0000256" key="3">
    <source>
        <dbReference type="ARBA" id="ARBA00022448"/>
    </source>
</evidence>
<evidence type="ECO:0000256" key="7">
    <source>
        <dbReference type="ARBA" id="ARBA00022989"/>
    </source>
</evidence>
<comment type="subcellular location">
    <subcellularLocation>
        <location evidence="1">Membrane</location>
        <topology evidence="1">Multi-pass membrane protein</topology>
    </subcellularLocation>
</comment>
<keyword evidence="5" id="KW-0571">Peptide transport</keyword>
<keyword evidence="7 9" id="KW-1133">Transmembrane helix</keyword>
<evidence type="ECO:0000256" key="5">
    <source>
        <dbReference type="ARBA" id="ARBA00022856"/>
    </source>
</evidence>
<dbReference type="EMBL" id="CP119918">
    <property type="protein sequence ID" value="WFD15924.1"/>
    <property type="molecule type" value="Genomic_DNA"/>
</dbReference>
<dbReference type="Pfam" id="PF03169">
    <property type="entry name" value="OPT"/>
    <property type="match status" value="1"/>
</dbReference>
<gene>
    <name evidence="10" type="ORF">MARU1_001950</name>
</gene>
<proteinExistence type="inferred from homology"/>
<feature type="transmembrane region" description="Helical" evidence="9">
    <location>
        <begin position="666"/>
        <end position="696"/>
    </location>
</feature>
<feature type="transmembrane region" description="Helical" evidence="9">
    <location>
        <begin position="79"/>
        <end position="103"/>
    </location>
</feature>
<feature type="transmembrane region" description="Helical" evidence="9">
    <location>
        <begin position="717"/>
        <end position="741"/>
    </location>
</feature>
<dbReference type="InterPro" id="IPR004648">
    <property type="entry name" value="Oligpept_transpt"/>
</dbReference>
<dbReference type="AlphaFoldDB" id="A0AAJ6CK02"/>
<protein>
    <recommendedName>
        <fullName evidence="12">OPT family small oligopeptide transporter</fullName>
    </recommendedName>
</protein>
<keyword evidence="4 9" id="KW-0812">Transmembrane</keyword>
<reference evidence="10 11" key="1">
    <citation type="submission" date="2023-03" db="EMBL/GenBank/DDBJ databases">
        <title>Mating type loci evolution in Malassezia.</title>
        <authorList>
            <person name="Coelho M.A."/>
        </authorList>
    </citation>
    <scope>NUCLEOTIDE SEQUENCE [LARGE SCALE GENOMIC DNA]</scope>
    <source>
        <strain evidence="10 11">CBS 13387</strain>
    </source>
</reference>
<evidence type="ECO:0000256" key="4">
    <source>
        <dbReference type="ARBA" id="ARBA00022692"/>
    </source>
</evidence>
<dbReference type="NCBIfam" id="TIGR00727">
    <property type="entry name" value="ISP4_OPT"/>
    <property type="match status" value="1"/>
</dbReference>
<comment type="similarity">
    <text evidence="2">Belongs to the oligopeptide OPT transporter family.</text>
</comment>
<keyword evidence="8 9" id="KW-0472">Membrane</keyword>
<sequence length="760" mass="85680">MHNRRVSEAVRMRDQNAVQEELERIGEPRDNVELRLLDEERYDIGHDKHERFGLNEDDDSHFLVRQVVPETDDPLLPSLTLRAVILGSIFTILGAGMSQLFFYKSNAPSFSTYFVILVTLPLGRWLASLLPDREVNFLGWRFHLNPGPFSVKEHVLIAVTVSSGATSAYASDIINIQELFFDQHMSVIPSLTLLITTQVIGFGFAGLVYNLLVRPPSMVFPSALVTVSLFNTLHDDVSLKTQKRMRFFLITFAAIFVYQFIPTTLFPTLSSIAVLCYFHRSRITQILSSGYKGFGIANLSFDWNVLGNSGPLYTPWWASLNFYSGLILMMYVVMPLLYFTNFWNAQSFPSVLSSALYNTTYQTFDVNAVLHPDNTLNENAWASHKPMLLTPFFAISYGISFAMLTSTITHVLLWHGKEIKKALWDPLYSDIHNQLMKEYPLVPQSWYIITLLLSLGSAVILVSTTPLQFPVWGLLLSVGMSLFFLIPIGILKAVSDTGVGLNVITEFVAGYLIPGKPIGNVCWKCYGYMSCAQALDMIGDLKLAHYMKINPKHMFLAQLLGTVIGSVVNYMVVCVVLAPENGYRAFLDGSASDPTGQWDGRKVQIFRSASIIWGAVGPQRFFAGNYLYLYWGFALGVVLPLIPWLLHRYHVRHASKKTKDTIYSRIVIPILLHGAIAPPATPTNIMLGGFVCAFLSQKWMRERYPHWFRKYNYVLSAALDAGSSVNALTVFLLSITLFRWYGTPHFFQSSDTDVEHCKVD</sequence>
<evidence type="ECO:0000256" key="6">
    <source>
        <dbReference type="ARBA" id="ARBA00022927"/>
    </source>
</evidence>
<evidence type="ECO:0000256" key="9">
    <source>
        <dbReference type="SAM" id="Phobius"/>
    </source>
</evidence>
<feature type="transmembrane region" description="Helical" evidence="9">
    <location>
        <begin position="110"/>
        <end position="131"/>
    </location>
</feature>
<name>A0AAJ6CK02_9BASI</name>
<feature type="transmembrane region" description="Helical" evidence="9">
    <location>
        <begin position="445"/>
        <end position="464"/>
    </location>
</feature>
<dbReference type="InterPro" id="IPR004813">
    <property type="entry name" value="OPT"/>
</dbReference>
<feature type="transmembrane region" description="Helical" evidence="9">
    <location>
        <begin position="191"/>
        <end position="212"/>
    </location>
</feature>
<accession>A0AAJ6CK02</accession>
<feature type="transmembrane region" description="Helical" evidence="9">
    <location>
        <begin position="392"/>
        <end position="414"/>
    </location>
</feature>
<organism evidence="10 11">
    <name type="scientific">Malassezia arunalokei</name>
    <dbReference type="NCBI Taxonomy" id="1514897"/>
    <lineage>
        <taxon>Eukaryota</taxon>
        <taxon>Fungi</taxon>
        <taxon>Dikarya</taxon>
        <taxon>Basidiomycota</taxon>
        <taxon>Ustilaginomycotina</taxon>
        <taxon>Malasseziomycetes</taxon>
        <taxon>Malasseziales</taxon>
        <taxon>Malasseziaceae</taxon>
        <taxon>Malassezia</taxon>
    </lineage>
</organism>
<feature type="transmembrane region" description="Helical" evidence="9">
    <location>
        <begin position="245"/>
        <end position="261"/>
    </location>
</feature>
<feature type="transmembrane region" description="Helical" evidence="9">
    <location>
        <begin position="316"/>
        <end position="339"/>
    </location>
</feature>
<evidence type="ECO:0000313" key="11">
    <source>
        <dbReference type="Proteomes" id="UP001217582"/>
    </source>
</evidence>
<dbReference type="GO" id="GO:0015031">
    <property type="term" value="P:protein transport"/>
    <property type="evidence" value="ECO:0007669"/>
    <property type="project" value="UniProtKB-KW"/>
</dbReference>
<keyword evidence="3" id="KW-0813">Transport</keyword>
<dbReference type="Proteomes" id="UP001217582">
    <property type="component" value="Chromosome 3"/>
</dbReference>
<evidence type="ECO:0000256" key="8">
    <source>
        <dbReference type="ARBA" id="ARBA00023136"/>
    </source>
</evidence>
<feature type="transmembrane region" description="Helical" evidence="9">
    <location>
        <begin position="627"/>
        <end position="646"/>
    </location>
</feature>
<dbReference type="GO" id="GO:0016020">
    <property type="term" value="C:membrane"/>
    <property type="evidence" value="ECO:0007669"/>
    <property type="project" value="UniProtKB-SubCell"/>
</dbReference>
<dbReference type="NCBIfam" id="TIGR00728">
    <property type="entry name" value="OPT_sfam"/>
    <property type="match status" value="1"/>
</dbReference>
<evidence type="ECO:0000256" key="2">
    <source>
        <dbReference type="ARBA" id="ARBA00008807"/>
    </source>
</evidence>